<sequence>MLGAAFYEAVKLQHFYSISSLRKNSYIFSYNTIRRSSDSLTSLLSFILCCLHCTLPCYFKFPSTFLSLTVFILFGGTF</sequence>
<evidence type="ECO:0000313" key="1">
    <source>
        <dbReference type="EMBL" id="JAD75110.1"/>
    </source>
</evidence>
<proteinExistence type="predicted"/>
<reference evidence="1" key="1">
    <citation type="submission" date="2014-09" db="EMBL/GenBank/DDBJ databases">
        <authorList>
            <person name="Magalhaes I.L.F."/>
            <person name="Oliveira U."/>
            <person name="Santos F.R."/>
            <person name="Vidigal T.H.D.A."/>
            <person name="Brescovit A.D."/>
            <person name="Santos A.J."/>
        </authorList>
    </citation>
    <scope>NUCLEOTIDE SEQUENCE</scope>
    <source>
        <tissue evidence="1">Shoot tissue taken approximately 20 cm above the soil surface</tissue>
    </source>
</reference>
<protein>
    <submittedName>
        <fullName evidence="1">Uncharacterized protein</fullName>
    </submittedName>
</protein>
<organism evidence="1">
    <name type="scientific">Arundo donax</name>
    <name type="common">Giant reed</name>
    <name type="synonym">Donax arundinaceus</name>
    <dbReference type="NCBI Taxonomy" id="35708"/>
    <lineage>
        <taxon>Eukaryota</taxon>
        <taxon>Viridiplantae</taxon>
        <taxon>Streptophyta</taxon>
        <taxon>Embryophyta</taxon>
        <taxon>Tracheophyta</taxon>
        <taxon>Spermatophyta</taxon>
        <taxon>Magnoliopsida</taxon>
        <taxon>Liliopsida</taxon>
        <taxon>Poales</taxon>
        <taxon>Poaceae</taxon>
        <taxon>PACMAD clade</taxon>
        <taxon>Arundinoideae</taxon>
        <taxon>Arundineae</taxon>
        <taxon>Arundo</taxon>
    </lineage>
</organism>
<reference evidence="1" key="2">
    <citation type="journal article" date="2015" name="Data Brief">
        <title>Shoot transcriptome of the giant reed, Arundo donax.</title>
        <authorList>
            <person name="Barrero R.A."/>
            <person name="Guerrero F.D."/>
            <person name="Moolhuijzen P."/>
            <person name="Goolsby J.A."/>
            <person name="Tidwell J."/>
            <person name="Bellgard S.E."/>
            <person name="Bellgard M.I."/>
        </authorList>
    </citation>
    <scope>NUCLEOTIDE SEQUENCE</scope>
    <source>
        <tissue evidence="1">Shoot tissue taken approximately 20 cm above the soil surface</tissue>
    </source>
</reference>
<dbReference type="AlphaFoldDB" id="A0A0A9CP20"/>
<accession>A0A0A9CP20</accession>
<name>A0A0A9CP20_ARUDO</name>
<dbReference type="EMBL" id="GBRH01222785">
    <property type="protein sequence ID" value="JAD75110.1"/>
    <property type="molecule type" value="Transcribed_RNA"/>
</dbReference>